<reference evidence="10" key="1">
    <citation type="journal article" date="2011" name="Proc. Natl. Acad. Sci. U.S.A.">
        <title>Obligate biotrophy features unraveled by the genomic analysis of rust fungi.</title>
        <authorList>
            <person name="Duplessis S."/>
            <person name="Cuomo C.A."/>
            <person name="Lin Y.-C."/>
            <person name="Aerts A."/>
            <person name="Tisserant E."/>
            <person name="Veneault-Fourrey C."/>
            <person name="Joly D.L."/>
            <person name="Hacquard S."/>
            <person name="Amselem J."/>
            <person name="Cantarel B.L."/>
            <person name="Chiu R."/>
            <person name="Coutinho P.M."/>
            <person name="Feau N."/>
            <person name="Field M."/>
            <person name="Frey P."/>
            <person name="Gelhaye E."/>
            <person name="Goldberg J."/>
            <person name="Grabherr M.G."/>
            <person name="Kodira C.D."/>
            <person name="Kohler A."/>
            <person name="Kuees U."/>
            <person name="Lindquist E.A."/>
            <person name="Lucas S.M."/>
            <person name="Mago R."/>
            <person name="Mauceli E."/>
            <person name="Morin E."/>
            <person name="Murat C."/>
            <person name="Pangilinan J.L."/>
            <person name="Park R."/>
            <person name="Pearson M."/>
            <person name="Quesneville H."/>
            <person name="Rouhier N."/>
            <person name="Sakthikumar S."/>
            <person name="Salamov A.A."/>
            <person name="Schmutz J."/>
            <person name="Selles B."/>
            <person name="Shapiro H."/>
            <person name="Tanguay P."/>
            <person name="Tuskan G.A."/>
            <person name="Henrissat B."/>
            <person name="Van de Peer Y."/>
            <person name="Rouze P."/>
            <person name="Ellis J.G."/>
            <person name="Dodds P.N."/>
            <person name="Schein J.E."/>
            <person name="Zhong S."/>
            <person name="Hamelin R.C."/>
            <person name="Grigoriev I.V."/>
            <person name="Szabo L.J."/>
            <person name="Martin F."/>
        </authorList>
    </citation>
    <scope>NUCLEOTIDE SEQUENCE [LARGE SCALE GENOMIC DNA]</scope>
    <source>
        <strain evidence="10">98AG31 / pathotype 3-4-7</strain>
    </source>
</reference>
<feature type="compositionally biased region" description="Low complexity" evidence="7">
    <location>
        <begin position="92"/>
        <end position="103"/>
    </location>
</feature>
<dbReference type="EMBL" id="GL883124">
    <property type="protein sequence ID" value="EGG03483.1"/>
    <property type="molecule type" value="Genomic_DNA"/>
</dbReference>
<dbReference type="Proteomes" id="UP000001072">
    <property type="component" value="Unassembled WGS sequence"/>
</dbReference>
<evidence type="ECO:0000256" key="7">
    <source>
        <dbReference type="SAM" id="MobiDB-lite"/>
    </source>
</evidence>
<dbReference type="InterPro" id="IPR019383">
    <property type="entry name" value="Golgin_A_7/ERF4"/>
</dbReference>
<evidence type="ECO:0000256" key="5">
    <source>
        <dbReference type="ARBA" id="ARBA00022824"/>
    </source>
</evidence>
<dbReference type="GO" id="GO:0006612">
    <property type="term" value="P:protein targeting to membrane"/>
    <property type="evidence" value="ECO:0007669"/>
    <property type="project" value="TreeGrafter"/>
</dbReference>
<name>F4RW26_MELLP</name>
<gene>
    <name evidence="9" type="ORF">MELLADRAFT_72570</name>
</gene>
<keyword evidence="10" id="KW-1185">Reference proteome</keyword>
<protein>
    <recommendedName>
        <fullName evidence="4">Ras modification protein ERF4</fullName>
    </recommendedName>
</protein>
<dbReference type="GeneID" id="18932134"/>
<dbReference type="OrthoDB" id="2190159at2759"/>
<dbReference type="AlphaFoldDB" id="F4RW26"/>
<dbReference type="eggNOG" id="KOG4069">
    <property type="taxonomic scope" value="Eukaryota"/>
</dbReference>
<dbReference type="InParanoid" id="F4RW26"/>
<evidence type="ECO:0000256" key="6">
    <source>
        <dbReference type="ARBA" id="ARBA00023136"/>
    </source>
</evidence>
<dbReference type="VEuPathDB" id="FungiDB:MELLADRAFT_72570"/>
<dbReference type="GO" id="GO:0005789">
    <property type="term" value="C:endoplasmic reticulum membrane"/>
    <property type="evidence" value="ECO:0007669"/>
    <property type="project" value="UniProtKB-SubCell"/>
</dbReference>
<proteinExistence type="inferred from homology"/>
<evidence type="ECO:0000256" key="4">
    <source>
        <dbReference type="ARBA" id="ARBA00018463"/>
    </source>
</evidence>
<feature type="domain" description="Golgin subfamily A member 7/ERF4" evidence="8">
    <location>
        <begin position="142"/>
        <end position="258"/>
    </location>
</feature>
<dbReference type="RefSeq" id="XP_007413277.1">
    <property type="nucleotide sequence ID" value="XM_007413215.1"/>
</dbReference>
<dbReference type="PANTHER" id="PTHR13254:SF0">
    <property type="entry name" value="GOLGIN SUBFAMILY A MEMBER 7_ERF4 DOMAIN-CONTAINING PROTEIN"/>
    <property type="match status" value="1"/>
</dbReference>
<evidence type="ECO:0000256" key="3">
    <source>
        <dbReference type="ARBA" id="ARBA00011396"/>
    </source>
</evidence>
<comment type="subcellular location">
    <subcellularLocation>
        <location evidence="1">Endoplasmic reticulum membrane</location>
        <topology evidence="1">Peripheral membrane protein</topology>
    </subcellularLocation>
</comment>
<evidence type="ECO:0000259" key="8">
    <source>
        <dbReference type="Pfam" id="PF10256"/>
    </source>
</evidence>
<evidence type="ECO:0000313" key="10">
    <source>
        <dbReference type="Proteomes" id="UP000001072"/>
    </source>
</evidence>
<dbReference type="Pfam" id="PF10256">
    <property type="entry name" value="Erf4"/>
    <property type="match status" value="1"/>
</dbReference>
<evidence type="ECO:0000256" key="1">
    <source>
        <dbReference type="ARBA" id="ARBA00004406"/>
    </source>
</evidence>
<organism evidence="10">
    <name type="scientific">Melampsora larici-populina (strain 98AG31 / pathotype 3-4-7)</name>
    <name type="common">Poplar leaf rust fungus</name>
    <dbReference type="NCBI Taxonomy" id="747676"/>
    <lineage>
        <taxon>Eukaryota</taxon>
        <taxon>Fungi</taxon>
        <taxon>Dikarya</taxon>
        <taxon>Basidiomycota</taxon>
        <taxon>Pucciniomycotina</taxon>
        <taxon>Pucciniomycetes</taxon>
        <taxon>Pucciniales</taxon>
        <taxon>Melampsoraceae</taxon>
        <taxon>Melampsora</taxon>
    </lineage>
</organism>
<feature type="compositionally biased region" description="Polar residues" evidence="7">
    <location>
        <begin position="36"/>
        <end position="49"/>
    </location>
</feature>
<dbReference type="STRING" id="747676.F4RW26"/>
<comment type="subunit">
    <text evidence="3">Interacts with ERF2.</text>
</comment>
<sequence>MGLPQLKLTNPPSTSTTNTSTTTNPISMKQIDPSHEPSTSTLSIKLNNPSSFHQSNLSSSSSSSDSNHQVPSHNPTTSLNPSSNPMNPTDSHQTQTPHQPQPQDIIEENPAQEAEEEEDQEPIEIFGTSPIGIIGKTKPRAIVRIERDYSAKGATSGRVQFWDGWVTELEGRITPLQLQNTLNDLNGILASAYDPYKSILDNTFSVLSLYLLPLIITPHYKKEMIRFTRTLELVNQSLLNPVGLNLLHPRKVAFLFLEIEYY</sequence>
<evidence type="ECO:0000313" key="9">
    <source>
        <dbReference type="EMBL" id="EGG03483.1"/>
    </source>
</evidence>
<feature type="compositionally biased region" description="Low complexity" evidence="7">
    <location>
        <begin position="50"/>
        <end position="66"/>
    </location>
</feature>
<dbReference type="GO" id="GO:0031211">
    <property type="term" value="C:endoplasmic reticulum palmitoyltransferase complex"/>
    <property type="evidence" value="ECO:0007669"/>
    <property type="project" value="TreeGrafter"/>
</dbReference>
<dbReference type="InterPro" id="IPR051371">
    <property type="entry name" value="Ras_palmitoyltransferase"/>
</dbReference>
<feature type="compositionally biased region" description="Polar residues" evidence="7">
    <location>
        <begin position="67"/>
        <end position="91"/>
    </location>
</feature>
<evidence type="ECO:0000256" key="2">
    <source>
        <dbReference type="ARBA" id="ARBA00007732"/>
    </source>
</evidence>
<keyword evidence="6" id="KW-0472">Membrane</keyword>
<accession>F4RW26</accession>
<feature type="compositionally biased region" description="Low complexity" evidence="7">
    <location>
        <begin position="9"/>
        <end position="25"/>
    </location>
</feature>
<comment type="similarity">
    <text evidence="2">Belongs to the ERF4 family.</text>
</comment>
<dbReference type="PANTHER" id="PTHR13254">
    <property type="entry name" value="GOLGI AUTOANTIGEN, GOLGIN SUBFAMILY A, 7"/>
    <property type="match status" value="1"/>
</dbReference>
<keyword evidence="5" id="KW-0256">Endoplasmic reticulum</keyword>
<dbReference type="KEGG" id="mlr:MELLADRAFT_72570"/>
<feature type="region of interest" description="Disordered" evidence="7">
    <location>
        <begin position="1"/>
        <end position="103"/>
    </location>
</feature>
<dbReference type="HOGENOM" id="CLU_1062017_0_0_1"/>